<dbReference type="SUPFAM" id="SSF81383">
    <property type="entry name" value="F-box domain"/>
    <property type="match status" value="1"/>
</dbReference>
<dbReference type="InterPro" id="IPR036047">
    <property type="entry name" value="F-box-like_dom_sf"/>
</dbReference>
<sequence length="592" mass="67948">MIELRITHFGVTDPTYQEQRIICYLLPAVPPLLSTTIFITMLPQSMKRSRHVRSIDDIPVEVLLMIFKRCEPLACFRARLVCHRWRIVIDKMDKESREAILGEGQARLYICDRRRYVYIFVSYGFCRIPRHPPSKPRAILEKFNSLPSCSNSVTELITARKSVFHADCYAYTALNNWSYRFDMTEWTRNFDIIEVWVQNFGAFLERDQGYLVIDNAISPSAICNQAANVNSEHKIAFSASSPASRASSQSPHTNRSGGSSSGSFSYAASVPYNLLPSSQKKSQITRNIASTAILSESMSAELTKLSDGRFERLAEQLHQIHPLHLIFHDHSWYQKRPTLLLFWFLKKLPNLRRLTLHSVRGDQIIELHKVFCVDGIDELNIIQPAYNACIIVNEGLFDAFLQVNSAIRRRFRLRITGKTDISASTLCNFIRKWRNHREIVPFHSILIDETSVSSSEFVHATKCPGCSDCGGEVVRHKSNGTTWNTKQLIFRHRKYNVWINYKSESGYLVFTYYNPKDSNHFTVKTVEPESTVVSFYSSTPISLEKPEESDIADHTCSLFKSDRTWSLFKKPTNAVDELTVLQRIFALIRSSA</sequence>
<dbReference type="OMA" id="CNFIRKW"/>
<proteinExistence type="predicted"/>
<dbReference type="FunCoup" id="A0A1S0U351">
    <property type="interactions" value="182"/>
</dbReference>
<protein>
    <recommendedName>
        <fullName evidence="3">F-box domain-containing protein</fullName>
    </recommendedName>
</protein>
<accession>A0A1S0U351</accession>
<keyword evidence="2" id="KW-1133">Transmembrane helix</keyword>
<dbReference type="EMBL" id="JH712073">
    <property type="protein sequence ID" value="EFO23728.1"/>
    <property type="molecule type" value="Genomic_DNA"/>
</dbReference>
<evidence type="ECO:0000256" key="2">
    <source>
        <dbReference type="SAM" id="Phobius"/>
    </source>
</evidence>
<gene>
    <name evidence="4" type="ORF">LOAG_04758</name>
</gene>
<evidence type="ECO:0000256" key="1">
    <source>
        <dbReference type="SAM" id="MobiDB-lite"/>
    </source>
</evidence>
<dbReference type="RefSeq" id="XP_003140342.1">
    <property type="nucleotide sequence ID" value="XM_003140294.2"/>
</dbReference>
<dbReference type="KEGG" id="loa:LOAG_04758"/>
<dbReference type="AlphaFoldDB" id="A0A1S0U351"/>
<dbReference type="GeneID" id="9942162"/>
<name>A0A1S0U351_LOALO</name>
<reference evidence="4" key="1">
    <citation type="submission" date="2012-04" db="EMBL/GenBank/DDBJ databases">
        <title>The Genome Sequence of Loa loa.</title>
        <authorList>
            <consortium name="The Broad Institute Genome Sequencing Platform"/>
            <consortium name="Broad Institute Genome Sequencing Center for Infectious Disease"/>
            <person name="Nutman T.B."/>
            <person name="Fink D.L."/>
            <person name="Russ C."/>
            <person name="Young S."/>
            <person name="Zeng Q."/>
            <person name="Gargeya S."/>
            <person name="Alvarado L."/>
            <person name="Berlin A."/>
            <person name="Chapman S.B."/>
            <person name="Chen Z."/>
            <person name="Freedman E."/>
            <person name="Gellesch M."/>
            <person name="Goldberg J."/>
            <person name="Griggs A."/>
            <person name="Gujja S."/>
            <person name="Heilman E.R."/>
            <person name="Heiman D."/>
            <person name="Howarth C."/>
            <person name="Mehta T."/>
            <person name="Neiman D."/>
            <person name="Pearson M."/>
            <person name="Roberts A."/>
            <person name="Saif S."/>
            <person name="Shea T."/>
            <person name="Shenoy N."/>
            <person name="Sisk P."/>
            <person name="Stolte C."/>
            <person name="Sykes S."/>
            <person name="White J."/>
            <person name="Yandava C."/>
            <person name="Haas B."/>
            <person name="Henn M.R."/>
            <person name="Nusbaum C."/>
            <person name="Birren B."/>
        </authorList>
    </citation>
    <scope>NUCLEOTIDE SEQUENCE [LARGE SCALE GENOMIC DNA]</scope>
</reference>
<dbReference type="OrthoDB" id="5799818at2759"/>
<evidence type="ECO:0000313" key="4">
    <source>
        <dbReference type="EMBL" id="EFO23728.1"/>
    </source>
</evidence>
<organism evidence="4">
    <name type="scientific">Loa loa</name>
    <name type="common">Eye worm</name>
    <name type="synonym">Filaria loa</name>
    <dbReference type="NCBI Taxonomy" id="7209"/>
    <lineage>
        <taxon>Eukaryota</taxon>
        <taxon>Metazoa</taxon>
        <taxon>Ecdysozoa</taxon>
        <taxon>Nematoda</taxon>
        <taxon>Chromadorea</taxon>
        <taxon>Rhabditida</taxon>
        <taxon>Spirurina</taxon>
        <taxon>Spiruromorpha</taxon>
        <taxon>Filarioidea</taxon>
        <taxon>Onchocercidae</taxon>
        <taxon>Loa</taxon>
    </lineage>
</organism>
<dbReference type="SMART" id="SM00256">
    <property type="entry name" value="FBOX"/>
    <property type="match status" value="1"/>
</dbReference>
<feature type="region of interest" description="Disordered" evidence="1">
    <location>
        <begin position="240"/>
        <end position="260"/>
    </location>
</feature>
<dbReference type="Pfam" id="PF00646">
    <property type="entry name" value="F-box"/>
    <property type="match status" value="1"/>
</dbReference>
<dbReference type="InterPro" id="IPR001810">
    <property type="entry name" value="F-box_dom"/>
</dbReference>
<dbReference type="CDD" id="cd09917">
    <property type="entry name" value="F-box_SF"/>
    <property type="match status" value="1"/>
</dbReference>
<keyword evidence="2" id="KW-0472">Membrane</keyword>
<dbReference type="Gene3D" id="1.20.1280.50">
    <property type="match status" value="1"/>
</dbReference>
<feature type="transmembrane region" description="Helical" evidence="2">
    <location>
        <begin position="21"/>
        <end position="42"/>
    </location>
</feature>
<dbReference type="PROSITE" id="PS50181">
    <property type="entry name" value="FBOX"/>
    <property type="match status" value="1"/>
</dbReference>
<dbReference type="CTD" id="9942162"/>
<dbReference type="InParanoid" id="A0A1S0U351"/>
<feature type="domain" description="F-box" evidence="3">
    <location>
        <begin position="52"/>
        <end position="99"/>
    </location>
</feature>
<keyword evidence="2" id="KW-0812">Transmembrane</keyword>
<evidence type="ECO:0000259" key="3">
    <source>
        <dbReference type="PROSITE" id="PS50181"/>
    </source>
</evidence>